<evidence type="ECO:0000313" key="1">
    <source>
        <dbReference type="EMBL" id="GBM11224.1"/>
    </source>
</evidence>
<accession>A0A4Y2D5H0</accession>
<gene>
    <name evidence="1" type="ORF">AVEN_267801_1</name>
</gene>
<proteinExistence type="predicted"/>
<protein>
    <submittedName>
        <fullName evidence="1">Uncharacterized protein</fullName>
    </submittedName>
</protein>
<name>A0A4Y2D5H0_ARAVE</name>
<dbReference type="EMBL" id="BGPR01000297">
    <property type="protein sequence ID" value="GBM11224.1"/>
    <property type="molecule type" value="Genomic_DNA"/>
</dbReference>
<comment type="caution">
    <text evidence="1">The sequence shown here is derived from an EMBL/GenBank/DDBJ whole genome shotgun (WGS) entry which is preliminary data.</text>
</comment>
<evidence type="ECO:0000313" key="2">
    <source>
        <dbReference type="Proteomes" id="UP000499080"/>
    </source>
</evidence>
<sequence>MKAPNPKPLVGDIAIYICMREAERNRRASGWGSGGGRDWLFRWWRRSAFKSWCALCDFLAVSSFTFGFSISNCCCLPPPLLPPFKCLEQKRSFWYSRDEGDGSNKSLPERGQLWCFLTFY</sequence>
<dbReference type="AlphaFoldDB" id="A0A4Y2D5H0"/>
<reference evidence="1 2" key="1">
    <citation type="journal article" date="2019" name="Sci. Rep.">
        <title>Orb-weaving spider Araneus ventricosus genome elucidates the spidroin gene catalogue.</title>
        <authorList>
            <person name="Kono N."/>
            <person name="Nakamura H."/>
            <person name="Ohtoshi R."/>
            <person name="Moran D.A.P."/>
            <person name="Shinohara A."/>
            <person name="Yoshida Y."/>
            <person name="Fujiwara M."/>
            <person name="Mori M."/>
            <person name="Tomita M."/>
            <person name="Arakawa K."/>
        </authorList>
    </citation>
    <scope>NUCLEOTIDE SEQUENCE [LARGE SCALE GENOMIC DNA]</scope>
</reference>
<organism evidence="1 2">
    <name type="scientific">Araneus ventricosus</name>
    <name type="common">Orbweaver spider</name>
    <name type="synonym">Epeira ventricosa</name>
    <dbReference type="NCBI Taxonomy" id="182803"/>
    <lineage>
        <taxon>Eukaryota</taxon>
        <taxon>Metazoa</taxon>
        <taxon>Ecdysozoa</taxon>
        <taxon>Arthropoda</taxon>
        <taxon>Chelicerata</taxon>
        <taxon>Arachnida</taxon>
        <taxon>Araneae</taxon>
        <taxon>Araneomorphae</taxon>
        <taxon>Entelegynae</taxon>
        <taxon>Araneoidea</taxon>
        <taxon>Araneidae</taxon>
        <taxon>Araneus</taxon>
    </lineage>
</organism>
<dbReference type="Proteomes" id="UP000499080">
    <property type="component" value="Unassembled WGS sequence"/>
</dbReference>
<keyword evidence="2" id="KW-1185">Reference proteome</keyword>